<name>A0ABD3H5J8_9MARC</name>
<dbReference type="AlphaFoldDB" id="A0ABD3H5J8"/>
<gene>
    <name evidence="2" type="ORF">R1sor_009147</name>
</gene>
<proteinExistence type="predicted"/>
<keyword evidence="3" id="KW-1185">Reference proteome</keyword>
<comment type="caution">
    <text evidence="2">The sequence shown here is derived from an EMBL/GenBank/DDBJ whole genome shotgun (WGS) entry which is preliminary data.</text>
</comment>
<reference evidence="2 3" key="1">
    <citation type="submission" date="2024-09" db="EMBL/GenBank/DDBJ databases">
        <title>Chromosome-scale assembly of Riccia sorocarpa.</title>
        <authorList>
            <person name="Paukszto L."/>
        </authorList>
    </citation>
    <scope>NUCLEOTIDE SEQUENCE [LARGE SCALE GENOMIC DNA]</scope>
    <source>
        <strain evidence="2">LP-2024</strain>
        <tissue evidence="2">Aerial parts of the thallus</tissue>
    </source>
</reference>
<sequence length="140" mass="15571">MEEPNKVPEPTGTPTSTVGQTSHGKKPLNEDDDLGDDLLGDENKMLEDAKLQRKGRRQFKWGGEIPWSTPESSYRLSIYAEQIASKLAQLPETPTQSSGISDHVKSDRMIFVDDEANKDRGSETCSANTVYLSSDEEIRL</sequence>
<organism evidence="2 3">
    <name type="scientific">Riccia sorocarpa</name>
    <dbReference type="NCBI Taxonomy" id="122646"/>
    <lineage>
        <taxon>Eukaryota</taxon>
        <taxon>Viridiplantae</taxon>
        <taxon>Streptophyta</taxon>
        <taxon>Embryophyta</taxon>
        <taxon>Marchantiophyta</taxon>
        <taxon>Marchantiopsida</taxon>
        <taxon>Marchantiidae</taxon>
        <taxon>Marchantiales</taxon>
        <taxon>Ricciaceae</taxon>
        <taxon>Riccia</taxon>
    </lineage>
</organism>
<dbReference type="EMBL" id="JBJQOH010000005">
    <property type="protein sequence ID" value="KAL3686573.1"/>
    <property type="molecule type" value="Genomic_DNA"/>
</dbReference>
<feature type="compositionally biased region" description="Polar residues" evidence="1">
    <location>
        <begin position="12"/>
        <end position="22"/>
    </location>
</feature>
<protein>
    <submittedName>
        <fullName evidence="2">Uncharacterized protein</fullName>
    </submittedName>
</protein>
<accession>A0ABD3H5J8</accession>
<evidence type="ECO:0000313" key="3">
    <source>
        <dbReference type="Proteomes" id="UP001633002"/>
    </source>
</evidence>
<feature type="compositionally biased region" description="Acidic residues" evidence="1">
    <location>
        <begin position="30"/>
        <end position="40"/>
    </location>
</feature>
<evidence type="ECO:0000313" key="2">
    <source>
        <dbReference type="EMBL" id="KAL3686573.1"/>
    </source>
</evidence>
<evidence type="ECO:0000256" key="1">
    <source>
        <dbReference type="SAM" id="MobiDB-lite"/>
    </source>
</evidence>
<feature type="region of interest" description="Disordered" evidence="1">
    <location>
        <begin position="1"/>
        <end position="40"/>
    </location>
</feature>
<dbReference type="Proteomes" id="UP001633002">
    <property type="component" value="Unassembled WGS sequence"/>
</dbReference>